<dbReference type="SUPFAM" id="SSF50341">
    <property type="entry name" value="CheW-like"/>
    <property type="match status" value="1"/>
</dbReference>
<dbReference type="PANTHER" id="PTHR43395">
    <property type="entry name" value="SENSOR HISTIDINE KINASE CHEA"/>
    <property type="match status" value="1"/>
</dbReference>
<reference evidence="20 22" key="2">
    <citation type="submission" date="2019-11" db="EMBL/GenBank/DDBJ databases">
        <title>Draft genome sequences of five Paenibacillus species of dairy origin.</title>
        <authorList>
            <person name="Olajide A.M."/>
            <person name="Chen S."/>
            <person name="Lapointe G."/>
        </authorList>
    </citation>
    <scope>NUCLEOTIDE SEQUENCE [LARGE SCALE GENOMIC DNA]</scope>
    <source>
        <strain evidence="20 22">3CT49</strain>
    </source>
</reference>
<dbReference type="SUPFAM" id="SSF47226">
    <property type="entry name" value="Histidine-containing phosphotransfer domain, HPT domain"/>
    <property type="match status" value="1"/>
</dbReference>
<feature type="domain" description="HPt" evidence="18">
    <location>
        <begin position="3"/>
        <end position="110"/>
    </location>
</feature>
<dbReference type="EMBL" id="WNZZ01000028">
    <property type="protein sequence ID" value="MUG25643.1"/>
    <property type="molecule type" value="Genomic_DNA"/>
</dbReference>
<dbReference type="Proteomes" id="UP000442469">
    <property type="component" value="Unassembled WGS sequence"/>
</dbReference>
<evidence type="ECO:0000256" key="4">
    <source>
        <dbReference type="ARBA" id="ARBA00021495"/>
    </source>
</evidence>
<dbReference type="GO" id="GO:0005737">
    <property type="term" value="C:cytoplasm"/>
    <property type="evidence" value="ECO:0007669"/>
    <property type="project" value="UniProtKB-SubCell"/>
</dbReference>
<dbReference type="SMART" id="SM00260">
    <property type="entry name" value="CheW"/>
    <property type="match status" value="1"/>
</dbReference>
<gene>
    <name evidence="19" type="ORF">DJ90_2460</name>
    <name evidence="20" type="ORF">GNQ08_25100</name>
</gene>
<evidence type="ECO:0000256" key="3">
    <source>
        <dbReference type="ARBA" id="ARBA00012438"/>
    </source>
</evidence>
<comment type="function">
    <text evidence="13">Involved in the transmission of sensory signals from the chemoreceptors to the flagellar motors. CheA is autophosphorylated; it can transfer its phosphate group to either CheB or CheY.</text>
</comment>
<comment type="catalytic activity">
    <reaction evidence="1">
        <text>ATP + protein L-histidine = ADP + protein N-phospho-L-histidine.</text>
        <dbReference type="EC" id="2.7.13.3"/>
    </reaction>
</comment>
<evidence type="ECO:0000259" key="18">
    <source>
        <dbReference type="PROSITE" id="PS50894"/>
    </source>
</evidence>
<dbReference type="Pfam" id="PF07194">
    <property type="entry name" value="P2"/>
    <property type="match status" value="1"/>
</dbReference>
<comment type="subcellular location">
    <subcellularLocation>
        <location evidence="2">Cytoplasm</location>
    </subcellularLocation>
</comment>
<dbReference type="GO" id="GO:0000155">
    <property type="term" value="F:phosphorelay sensor kinase activity"/>
    <property type="evidence" value="ECO:0007669"/>
    <property type="project" value="InterPro"/>
</dbReference>
<evidence type="ECO:0000256" key="2">
    <source>
        <dbReference type="ARBA" id="ARBA00004496"/>
    </source>
</evidence>
<dbReference type="InterPro" id="IPR036641">
    <property type="entry name" value="HPT_dom_sf"/>
</dbReference>
<evidence type="ECO:0000256" key="7">
    <source>
        <dbReference type="ARBA" id="ARBA00022553"/>
    </source>
</evidence>
<keyword evidence="12" id="KW-0902">Two-component regulatory system</keyword>
<evidence type="ECO:0000256" key="5">
    <source>
        <dbReference type="ARBA" id="ARBA00022490"/>
    </source>
</evidence>
<keyword evidence="6" id="KW-0145">Chemotaxis</keyword>
<evidence type="ECO:0000256" key="12">
    <source>
        <dbReference type="ARBA" id="ARBA00023012"/>
    </source>
</evidence>
<dbReference type="InterPro" id="IPR008207">
    <property type="entry name" value="Sig_transdc_His_kin_Hpt_dom"/>
</dbReference>
<dbReference type="Gene3D" id="1.20.120.160">
    <property type="entry name" value="HPT domain"/>
    <property type="match status" value="1"/>
</dbReference>
<dbReference type="InterPro" id="IPR003594">
    <property type="entry name" value="HATPase_dom"/>
</dbReference>
<evidence type="ECO:0000256" key="9">
    <source>
        <dbReference type="ARBA" id="ARBA00022741"/>
    </source>
</evidence>
<dbReference type="InterPro" id="IPR036097">
    <property type="entry name" value="HisK_dim/P_sf"/>
</dbReference>
<evidence type="ECO:0000313" key="19">
    <source>
        <dbReference type="EMBL" id="KFN11163.1"/>
    </source>
</evidence>
<dbReference type="PANTHER" id="PTHR43395:SF10">
    <property type="entry name" value="CHEMOTAXIS PROTEIN CHEA"/>
    <property type="match status" value="1"/>
</dbReference>
<dbReference type="SMART" id="SM00387">
    <property type="entry name" value="HATPase_c"/>
    <property type="match status" value="1"/>
</dbReference>
<dbReference type="PATRIC" id="fig|44252.3.peg.817"/>
<keyword evidence="9" id="KW-0547">Nucleotide-binding</keyword>
<keyword evidence="8" id="KW-0808">Transferase</keyword>
<evidence type="ECO:0000256" key="15">
    <source>
        <dbReference type="SAM" id="MobiDB-lite"/>
    </source>
</evidence>
<evidence type="ECO:0000256" key="1">
    <source>
        <dbReference type="ARBA" id="ARBA00000085"/>
    </source>
</evidence>
<evidence type="ECO:0000256" key="14">
    <source>
        <dbReference type="PROSITE-ProRule" id="PRU00110"/>
    </source>
</evidence>
<dbReference type="SMART" id="SM00073">
    <property type="entry name" value="HPT"/>
    <property type="match status" value="1"/>
</dbReference>
<dbReference type="InterPro" id="IPR036890">
    <property type="entry name" value="HATPase_C_sf"/>
</dbReference>
<dbReference type="PROSITE" id="PS50109">
    <property type="entry name" value="HIS_KIN"/>
    <property type="match status" value="1"/>
</dbReference>
<dbReference type="InterPro" id="IPR051315">
    <property type="entry name" value="Bact_Chemotaxis_CheA"/>
</dbReference>
<reference evidence="19 21" key="1">
    <citation type="submission" date="2014-04" db="EMBL/GenBank/DDBJ databases">
        <authorList>
            <person name="Bishop-Lilly K.A."/>
            <person name="Broomall S.M."/>
            <person name="Chain P.S."/>
            <person name="Chertkov O."/>
            <person name="Coyne S.R."/>
            <person name="Daligault H.E."/>
            <person name="Davenport K.W."/>
            <person name="Erkkila T."/>
            <person name="Frey K.G."/>
            <person name="Gibbons H.S."/>
            <person name="Gu W."/>
            <person name="Jaissle J."/>
            <person name="Johnson S.L."/>
            <person name="Koroleva G.I."/>
            <person name="Ladner J.T."/>
            <person name="Lo C.-C."/>
            <person name="Minogue T.D."/>
            <person name="Munk C."/>
            <person name="Palacios G.F."/>
            <person name="Redden C.L."/>
            <person name="Rosenzweig C.N."/>
            <person name="Scholz M.B."/>
            <person name="Teshima H."/>
            <person name="Xu Y."/>
        </authorList>
    </citation>
    <scope>NUCLEOTIDE SEQUENCE [LARGE SCALE GENOMIC DNA]</scope>
    <source>
        <strain evidence="19 21">8244</strain>
    </source>
</reference>
<name>A0A090ZL83_PAEMA</name>
<organism evidence="19 21">
    <name type="scientific">Paenibacillus macerans</name>
    <name type="common">Bacillus macerans</name>
    <dbReference type="NCBI Taxonomy" id="44252"/>
    <lineage>
        <taxon>Bacteria</taxon>
        <taxon>Bacillati</taxon>
        <taxon>Bacillota</taxon>
        <taxon>Bacilli</taxon>
        <taxon>Bacillales</taxon>
        <taxon>Paenibacillaceae</taxon>
        <taxon>Paenibacillus</taxon>
    </lineage>
</organism>
<evidence type="ECO:0000313" key="21">
    <source>
        <dbReference type="Proteomes" id="UP000029278"/>
    </source>
</evidence>
<dbReference type="CDD" id="cd16916">
    <property type="entry name" value="HATPase_CheA-like"/>
    <property type="match status" value="1"/>
</dbReference>
<dbReference type="OrthoDB" id="9803176at2"/>
<dbReference type="PROSITE" id="PS50894">
    <property type="entry name" value="HPT"/>
    <property type="match status" value="1"/>
</dbReference>
<proteinExistence type="predicted"/>
<dbReference type="InterPro" id="IPR005467">
    <property type="entry name" value="His_kinase_dom"/>
</dbReference>
<feature type="compositionally biased region" description="Low complexity" evidence="15">
    <location>
        <begin position="283"/>
        <end position="313"/>
    </location>
</feature>
<dbReference type="Gene3D" id="1.10.287.560">
    <property type="entry name" value="Histidine kinase CheA-like, homodimeric domain"/>
    <property type="match status" value="1"/>
</dbReference>
<dbReference type="InterPro" id="IPR036061">
    <property type="entry name" value="CheW-like_dom_sf"/>
</dbReference>
<evidence type="ECO:0000256" key="8">
    <source>
        <dbReference type="ARBA" id="ARBA00022679"/>
    </source>
</evidence>
<dbReference type="Pfam" id="PF01627">
    <property type="entry name" value="Hpt"/>
    <property type="match status" value="1"/>
</dbReference>
<dbReference type="InterPro" id="IPR004358">
    <property type="entry name" value="Sig_transdc_His_kin-like_C"/>
</dbReference>
<dbReference type="SUPFAM" id="SSF47384">
    <property type="entry name" value="Homodimeric domain of signal transducing histidine kinase"/>
    <property type="match status" value="1"/>
</dbReference>
<dbReference type="HOGENOM" id="CLU_000650_3_6_9"/>
<dbReference type="InterPro" id="IPR010808">
    <property type="entry name" value="CheA_P2-bd"/>
</dbReference>
<dbReference type="RefSeq" id="WP_036620745.1">
    <property type="nucleotide sequence ID" value="NZ_BGML01000005.1"/>
</dbReference>
<dbReference type="EC" id="2.7.13.3" evidence="3"/>
<accession>A0A090ZL83</accession>
<comment type="caution">
    <text evidence="19">The sequence shown here is derived from an EMBL/GenBank/DDBJ whole genome shotgun (WGS) entry which is preliminary data.</text>
</comment>
<protein>
    <recommendedName>
        <fullName evidence="4">Chemotaxis protein CheA</fullName>
        <ecNumber evidence="3">2.7.13.3</ecNumber>
    </recommendedName>
</protein>
<evidence type="ECO:0000256" key="11">
    <source>
        <dbReference type="ARBA" id="ARBA00022840"/>
    </source>
</evidence>
<dbReference type="InterPro" id="IPR002545">
    <property type="entry name" value="CheW-lke_dom"/>
</dbReference>
<dbReference type="GO" id="GO:0006935">
    <property type="term" value="P:chemotaxis"/>
    <property type="evidence" value="ECO:0007669"/>
    <property type="project" value="UniProtKB-KW"/>
</dbReference>
<dbReference type="InterPro" id="IPR037006">
    <property type="entry name" value="CheA-like_homodim_sf"/>
</dbReference>
<dbReference type="InterPro" id="IPR004105">
    <property type="entry name" value="CheA-like_dim"/>
</dbReference>
<sequence>MAERENSDPLLEVYLHENSQLLEQLEQIILECEELNAFPSAAIHDIFRIMHTIKGSSTMMNFDNIAALSHIMEDLFAFIREHQPRLADCTALSELVLQGGDFIKLELYKIRQGDSPDGDASSLKSSITGYLEELKAAQHAGPAVSPLQGPETGKRQDGEVSPSDAHLKAVLYFDDDYNMENVRAYQVVHSLQEMTEHFAYWPEDIAENPETASLIREQGFQILFRNGESADTVAAYLSQAPSLKHLEMINLPEQSRAEPEAETAAAAETLQPIPEAEARTGESTAAHSAAHAAALSTDAAPASPSEPGAAEPSQVPGAAARTSQPPEAKTQDIARANASQHSSFISVNLAKLDELMDLVGELVIAESMVTQNPELAGLELEQFQKAARHLRKITGEIQDKVMSIRMVPLVNTFQKMNRIVRDMCRKQDKSVRLELLGEDTEVDKNIIEHISDPIMHLVRNAIDHGIETPEERLAAGKEESATLTLEAKNVGNEVFIIVRDDGRGLNKAKILQRARERQMLFKDESEMSDREIYNLIFLPGFSTKEVITEYSGRGVGMDVVMRNIESVGGNVSVDSAAGEGTTITIRIPLTLAIIDGMNVKVGKARYTIPTTAIKESFRAAPGSVVTDPDGNEMVMVRGQCYGVLRLYERYKVKTEITAMEDGILIMVEQDGTPFCVFADELLGQQQVVVKSLPAYIRKIRNIGGLAGCTMLGDGSISLILDVGGLVKASAS</sequence>
<keyword evidence="10" id="KW-0418">Kinase</keyword>
<feature type="domain" description="CheW-like" evidence="17">
    <location>
        <begin position="593"/>
        <end position="731"/>
    </location>
</feature>
<dbReference type="SUPFAM" id="SSF55052">
    <property type="entry name" value="CheY-binding domain of CheA"/>
    <property type="match status" value="1"/>
</dbReference>
<feature type="domain" description="Histidine kinase" evidence="16">
    <location>
        <begin position="387"/>
        <end position="591"/>
    </location>
</feature>
<dbReference type="PROSITE" id="PS50851">
    <property type="entry name" value="CHEW"/>
    <property type="match status" value="1"/>
</dbReference>
<dbReference type="FunFam" id="3.30.565.10:FF:000016">
    <property type="entry name" value="Chemotaxis protein CheA, putative"/>
    <property type="match status" value="1"/>
</dbReference>
<evidence type="ECO:0000259" key="17">
    <source>
        <dbReference type="PROSITE" id="PS50851"/>
    </source>
</evidence>
<keyword evidence="11" id="KW-0067">ATP-binding</keyword>
<dbReference type="Pfam" id="PF02895">
    <property type="entry name" value="H-kinase_dim"/>
    <property type="match status" value="1"/>
</dbReference>
<dbReference type="SMART" id="SM01231">
    <property type="entry name" value="H-kinase_dim"/>
    <property type="match status" value="1"/>
</dbReference>
<feature type="modified residue" description="Phosphohistidine" evidence="14">
    <location>
        <position position="51"/>
    </location>
</feature>
<dbReference type="PRINTS" id="PR00344">
    <property type="entry name" value="BCTRLSENSOR"/>
</dbReference>
<feature type="region of interest" description="Disordered" evidence="15">
    <location>
        <begin position="277"/>
        <end position="335"/>
    </location>
</feature>
<keyword evidence="5" id="KW-0963">Cytoplasm</keyword>
<dbReference type="GeneID" id="77012101"/>
<dbReference type="Gene3D" id="3.30.565.10">
    <property type="entry name" value="Histidine kinase-like ATPase, C-terminal domain"/>
    <property type="match status" value="1"/>
</dbReference>
<dbReference type="CDD" id="cd00088">
    <property type="entry name" value="HPT"/>
    <property type="match status" value="1"/>
</dbReference>
<keyword evidence="7 14" id="KW-0597">Phosphoprotein</keyword>
<evidence type="ECO:0000256" key="6">
    <source>
        <dbReference type="ARBA" id="ARBA00022500"/>
    </source>
</evidence>
<evidence type="ECO:0000313" key="22">
    <source>
        <dbReference type="Proteomes" id="UP000442469"/>
    </source>
</evidence>
<feature type="region of interest" description="Disordered" evidence="15">
    <location>
        <begin position="141"/>
        <end position="162"/>
    </location>
</feature>
<dbReference type="Gene3D" id="2.30.30.40">
    <property type="entry name" value="SH3 Domains"/>
    <property type="match status" value="1"/>
</dbReference>
<dbReference type="STRING" id="44252.DJ90_2460"/>
<dbReference type="Pfam" id="PF02518">
    <property type="entry name" value="HATPase_c"/>
    <property type="match status" value="1"/>
</dbReference>
<dbReference type="InterPro" id="IPR035891">
    <property type="entry name" value="CheY-binding_CheA"/>
</dbReference>
<evidence type="ECO:0000256" key="10">
    <source>
        <dbReference type="ARBA" id="ARBA00022777"/>
    </source>
</evidence>
<dbReference type="AlphaFoldDB" id="A0A090ZL83"/>
<dbReference type="EMBL" id="JMQA01000012">
    <property type="protein sequence ID" value="KFN11163.1"/>
    <property type="molecule type" value="Genomic_DNA"/>
</dbReference>
<dbReference type="Proteomes" id="UP000029278">
    <property type="component" value="Unassembled WGS sequence"/>
</dbReference>
<evidence type="ECO:0000313" key="20">
    <source>
        <dbReference type="EMBL" id="MUG25643.1"/>
    </source>
</evidence>
<evidence type="ECO:0000259" key="16">
    <source>
        <dbReference type="PROSITE" id="PS50109"/>
    </source>
</evidence>
<dbReference type="Pfam" id="PF01584">
    <property type="entry name" value="CheW"/>
    <property type="match status" value="1"/>
</dbReference>
<evidence type="ECO:0000256" key="13">
    <source>
        <dbReference type="ARBA" id="ARBA00035100"/>
    </source>
</evidence>
<keyword evidence="21" id="KW-1185">Reference proteome</keyword>
<dbReference type="GO" id="GO:0005524">
    <property type="term" value="F:ATP binding"/>
    <property type="evidence" value="ECO:0007669"/>
    <property type="project" value="UniProtKB-KW"/>
</dbReference>
<dbReference type="SUPFAM" id="SSF55874">
    <property type="entry name" value="ATPase domain of HSP90 chaperone/DNA topoisomerase II/histidine kinase"/>
    <property type="match status" value="1"/>
</dbReference>